<dbReference type="Pfam" id="PF04073">
    <property type="entry name" value="tRNA_edit"/>
    <property type="match status" value="1"/>
</dbReference>
<comment type="caution">
    <text evidence="6">The sequence shown here is derived from an EMBL/GenBank/DDBJ whole genome shotgun (WGS) entry which is preliminary data.</text>
</comment>
<evidence type="ECO:0000256" key="1">
    <source>
        <dbReference type="ARBA" id="ARBA00009798"/>
    </source>
</evidence>
<keyword evidence="3 4" id="KW-0456">Lyase</keyword>
<dbReference type="NCBIfam" id="TIGR00011">
    <property type="entry name" value="YbaK_EbsC"/>
    <property type="match status" value="1"/>
</dbReference>
<dbReference type="SUPFAM" id="SSF55826">
    <property type="entry name" value="YbaK/ProRS associated domain"/>
    <property type="match status" value="1"/>
</dbReference>
<reference evidence="6" key="2">
    <citation type="submission" date="2021-04" db="EMBL/GenBank/DDBJ databases">
        <authorList>
            <person name="Gilroy R."/>
        </authorList>
    </citation>
    <scope>NUCLEOTIDE SEQUENCE</scope>
    <source>
        <strain evidence="6">USASDec5-558</strain>
    </source>
</reference>
<dbReference type="EMBL" id="DXEV01000023">
    <property type="protein sequence ID" value="HIX56050.1"/>
    <property type="molecule type" value="Genomic_DNA"/>
</dbReference>
<evidence type="ECO:0000313" key="6">
    <source>
        <dbReference type="EMBL" id="HIX56050.1"/>
    </source>
</evidence>
<evidence type="ECO:0000256" key="3">
    <source>
        <dbReference type="ARBA" id="ARBA00023239"/>
    </source>
</evidence>
<feature type="domain" description="YbaK/aminoacyl-tRNA synthetase-associated" evidence="5">
    <location>
        <begin position="34"/>
        <end position="144"/>
    </location>
</feature>
<dbReference type="PANTHER" id="PTHR30411:SF0">
    <property type="entry name" value="CYS-TRNA(PRO)_CYS-TRNA(CYS) DEACYLASE YBAK"/>
    <property type="match status" value="1"/>
</dbReference>
<dbReference type="InterPro" id="IPR036754">
    <property type="entry name" value="YbaK/aa-tRNA-synt-asso_dom_sf"/>
</dbReference>
<keyword evidence="2 4" id="KW-0648">Protein biosynthesis</keyword>
<evidence type="ECO:0000256" key="2">
    <source>
        <dbReference type="ARBA" id="ARBA00022917"/>
    </source>
</evidence>
<reference evidence="6" key="1">
    <citation type="journal article" date="2021" name="PeerJ">
        <title>Extensive microbial diversity within the chicken gut microbiome revealed by metagenomics and culture.</title>
        <authorList>
            <person name="Gilroy R."/>
            <person name="Ravi A."/>
            <person name="Getino M."/>
            <person name="Pursley I."/>
            <person name="Horton D.L."/>
            <person name="Alikhan N.F."/>
            <person name="Baker D."/>
            <person name="Gharbi K."/>
            <person name="Hall N."/>
            <person name="Watson M."/>
            <person name="Adriaenssens E.M."/>
            <person name="Foster-Nyarko E."/>
            <person name="Jarju S."/>
            <person name="Secka A."/>
            <person name="Antonio M."/>
            <person name="Oren A."/>
            <person name="Chaudhuri R.R."/>
            <person name="La Ragione R."/>
            <person name="Hildebrand F."/>
            <person name="Pallen M.J."/>
        </authorList>
    </citation>
    <scope>NUCLEOTIDE SEQUENCE</scope>
    <source>
        <strain evidence="6">USASDec5-558</strain>
    </source>
</reference>
<sequence length="156" mass="16909">MKTPALDFLVKNKADFKQYSYESSSDHHDFGKHAALALGMPEAKVFKTIILHHDKTYVTCIVPVSGRISMKAAARAVKLKDLETVDPATAQRVTGYVVGGISPFGQKRRGLTILDSSALEQEEILVSAGQRGMSVGLKPQDLVNLLNATVADVVEK</sequence>
<dbReference type="InterPro" id="IPR004369">
    <property type="entry name" value="Prolyl-tRNA_editing_YbaK/EbsC"/>
</dbReference>
<comment type="similarity">
    <text evidence="1 4">Belongs to the prolyl-tRNA editing family. YbaK/EbsC subfamily.</text>
</comment>
<evidence type="ECO:0000313" key="7">
    <source>
        <dbReference type="Proteomes" id="UP000886829"/>
    </source>
</evidence>
<dbReference type="AlphaFoldDB" id="A0A9D2AZY3"/>
<dbReference type="PIRSF" id="PIRSF006181">
    <property type="entry name" value="EbsC_YbaK"/>
    <property type="match status" value="1"/>
</dbReference>
<dbReference type="GO" id="GO:0016829">
    <property type="term" value="F:lyase activity"/>
    <property type="evidence" value="ECO:0007669"/>
    <property type="project" value="UniProtKB-KW"/>
</dbReference>
<evidence type="ECO:0000256" key="4">
    <source>
        <dbReference type="PIRNR" id="PIRNR006181"/>
    </source>
</evidence>
<gene>
    <name evidence="6" type="primary">ybaK</name>
    <name evidence="6" type="ORF">H9850_01085</name>
</gene>
<proteinExistence type="inferred from homology"/>
<dbReference type="GO" id="GO:0002161">
    <property type="term" value="F:aminoacyl-tRNA deacylase activity"/>
    <property type="evidence" value="ECO:0007669"/>
    <property type="project" value="InterPro"/>
</dbReference>
<dbReference type="GO" id="GO:0006412">
    <property type="term" value="P:translation"/>
    <property type="evidence" value="ECO:0007669"/>
    <property type="project" value="UniProtKB-KW"/>
</dbReference>
<accession>A0A9D2AZY3</accession>
<organism evidence="6 7">
    <name type="scientific">Candidatus Anaerobiospirillum pullistercoris</name>
    <dbReference type="NCBI Taxonomy" id="2838452"/>
    <lineage>
        <taxon>Bacteria</taxon>
        <taxon>Pseudomonadati</taxon>
        <taxon>Pseudomonadota</taxon>
        <taxon>Gammaproteobacteria</taxon>
        <taxon>Aeromonadales</taxon>
        <taxon>Succinivibrionaceae</taxon>
        <taxon>Anaerobiospirillum</taxon>
    </lineage>
</organism>
<dbReference type="EC" id="4.2.-.-" evidence="4"/>
<dbReference type="CDD" id="cd00002">
    <property type="entry name" value="YbaK_deacylase"/>
    <property type="match status" value="1"/>
</dbReference>
<dbReference type="InterPro" id="IPR007214">
    <property type="entry name" value="YbaK/aa-tRNA-synth-assoc-dom"/>
</dbReference>
<evidence type="ECO:0000259" key="5">
    <source>
        <dbReference type="Pfam" id="PF04073"/>
    </source>
</evidence>
<dbReference type="PANTHER" id="PTHR30411">
    <property type="entry name" value="CYTOPLASMIC PROTEIN"/>
    <property type="match status" value="1"/>
</dbReference>
<dbReference type="Proteomes" id="UP000886829">
    <property type="component" value="Unassembled WGS sequence"/>
</dbReference>
<name>A0A9D2AZY3_9GAMM</name>
<protein>
    <recommendedName>
        <fullName evidence="4">Cys-tRNA(Pro)/Cys-tRNA(Cys) deacylase</fullName>
        <ecNumber evidence="4">4.2.-.-</ecNumber>
    </recommendedName>
</protein>
<dbReference type="Gene3D" id="3.90.960.10">
    <property type="entry name" value="YbaK/aminoacyl-tRNA synthetase-associated domain"/>
    <property type="match status" value="1"/>
</dbReference>